<dbReference type="FunFam" id="3.40.50.2000:FF:000021">
    <property type="entry name" value="UDP-glucuronosyltransferase"/>
    <property type="match status" value="1"/>
</dbReference>
<dbReference type="GO" id="GO:0015020">
    <property type="term" value="F:glucuronosyltransferase activity"/>
    <property type="evidence" value="ECO:0007669"/>
    <property type="project" value="UniProtKB-EC"/>
</dbReference>
<dbReference type="PROSITE" id="PS00375">
    <property type="entry name" value="UDPGT"/>
    <property type="match status" value="1"/>
</dbReference>
<evidence type="ECO:0000313" key="8">
    <source>
        <dbReference type="WBParaSite" id="PDA_v2.g30499.t1"/>
    </source>
</evidence>
<evidence type="ECO:0000313" key="7">
    <source>
        <dbReference type="Proteomes" id="UP000887578"/>
    </source>
</evidence>
<protein>
    <recommendedName>
        <fullName evidence="6">UDP-glucuronosyltransferase</fullName>
        <ecNumber evidence="6">2.4.1.17</ecNumber>
    </recommendedName>
</protein>
<keyword evidence="2 5" id="KW-0328">Glycosyltransferase</keyword>
<evidence type="ECO:0000256" key="3">
    <source>
        <dbReference type="ARBA" id="ARBA00022679"/>
    </source>
</evidence>
<evidence type="ECO:0000256" key="1">
    <source>
        <dbReference type="ARBA" id="ARBA00009995"/>
    </source>
</evidence>
<dbReference type="CDD" id="cd03784">
    <property type="entry name" value="GT1_Gtf-like"/>
    <property type="match status" value="1"/>
</dbReference>
<comment type="catalytic activity">
    <reaction evidence="4 6">
        <text>glucuronate acceptor + UDP-alpha-D-glucuronate = acceptor beta-D-glucuronoside + UDP + H(+)</text>
        <dbReference type="Rhea" id="RHEA:21032"/>
        <dbReference type="ChEBI" id="CHEBI:15378"/>
        <dbReference type="ChEBI" id="CHEBI:58052"/>
        <dbReference type="ChEBI" id="CHEBI:58223"/>
        <dbReference type="ChEBI" id="CHEBI:132367"/>
        <dbReference type="ChEBI" id="CHEBI:132368"/>
        <dbReference type="EC" id="2.4.1.17"/>
    </reaction>
</comment>
<feature type="signal peptide" evidence="6">
    <location>
        <begin position="1"/>
        <end position="18"/>
    </location>
</feature>
<dbReference type="SUPFAM" id="SSF53756">
    <property type="entry name" value="UDP-Glycosyltransferase/glycogen phosphorylase"/>
    <property type="match status" value="1"/>
</dbReference>
<feature type="chain" id="PRO_5038169969" description="UDP-glucuronosyltransferase" evidence="6">
    <location>
        <begin position="19"/>
        <end position="483"/>
    </location>
</feature>
<comment type="subcellular location">
    <subcellularLocation>
        <location evidence="6">Membrane</location>
        <topology evidence="6">Single-pass membrane protein</topology>
    </subcellularLocation>
</comment>
<sequence length="483" mass="54880">MISLHSLLLLFILSFTLGDSQKPKILMYMTSFGYSHFNFDCGIAKWLKEDGYEVHALVPVFPYLPNMTCDAIKATYYFNVPTNVGKAVFGKMKYGVANMVTNGIKSVIAELSYLGCEILFNDKELMKTIKNQNFSIGFAEYMDGCLSIYFSKIGAKSLINLNPTALQYPVYRNLGLFLSPASVPSVDESFSSGDTMNYWQRTWNIYVTFYEEFFYKPMFENVMVHFIAKFFPNQNLSPMDFRKNISLVVTNTNLFLDFAKPSNPKIIHVGGEFVNEPKKLQKTIEEIYSISTDGVVLISFGTLVDTDKATQIFKDSVKAVVKAYPNLQFIWKTNGQKKTTEFEELKNLHLVTWIDQQSILANPKTKLFFTHCGLNSLNEAAVFGVPMIAMPIFGDQHYNSALINKREIGIAISYLTVTPKELFSVFDEILKNPKYSQNSKLLSQKIKNNPLKGKDTFLKWIEFAAKYGNSYELDLGSAGMPRF</sequence>
<dbReference type="AlphaFoldDB" id="A0A914QGF4"/>
<keyword evidence="7" id="KW-1185">Reference proteome</keyword>
<evidence type="ECO:0000256" key="5">
    <source>
        <dbReference type="RuleBase" id="RU003718"/>
    </source>
</evidence>
<dbReference type="PANTHER" id="PTHR48043">
    <property type="entry name" value="EG:EG0003.4 PROTEIN-RELATED"/>
    <property type="match status" value="1"/>
</dbReference>
<dbReference type="InterPro" id="IPR050271">
    <property type="entry name" value="UDP-glycosyltransferase"/>
</dbReference>
<reference evidence="8" key="1">
    <citation type="submission" date="2022-11" db="UniProtKB">
        <authorList>
            <consortium name="WormBaseParasite"/>
        </authorList>
    </citation>
    <scope>IDENTIFICATION</scope>
</reference>
<dbReference type="InterPro" id="IPR002213">
    <property type="entry name" value="UDP_glucos_trans"/>
</dbReference>
<keyword evidence="6" id="KW-0732">Signal</keyword>
<organism evidence="7 8">
    <name type="scientific">Panagrolaimus davidi</name>
    <dbReference type="NCBI Taxonomy" id="227884"/>
    <lineage>
        <taxon>Eukaryota</taxon>
        <taxon>Metazoa</taxon>
        <taxon>Ecdysozoa</taxon>
        <taxon>Nematoda</taxon>
        <taxon>Chromadorea</taxon>
        <taxon>Rhabditida</taxon>
        <taxon>Tylenchina</taxon>
        <taxon>Panagrolaimomorpha</taxon>
        <taxon>Panagrolaimoidea</taxon>
        <taxon>Panagrolaimidae</taxon>
        <taxon>Panagrolaimus</taxon>
    </lineage>
</organism>
<dbReference type="Proteomes" id="UP000887578">
    <property type="component" value="Unplaced"/>
</dbReference>
<dbReference type="GO" id="GO:0016020">
    <property type="term" value="C:membrane"/>
    <property type="evidence" value="ECO:0007669"/>
    <property type="project" value="UniProtKB-SubCell"/>
</dbReference>
<name>A0A914QGF4_9BILA</name>
<dbReference type="InterPro" id="IPR035595">
    <property type="entry name" value="UDP_glycos_trans_CS"/>
</dbReference>
<evidence type="ECO:0000256" key="4">
    <source>
        <dbReference type="ARBA" id="ARBA00047475"/>
    </source>
</evidence>
<dbReference type="Pfam" id="PF00201">
    <property type="entry name" value="UDPGT"/>
    <property type="match status" value="1"/>
</dbReference>
<keyword evidence="3 5" id="KW-0808">Transferase</keyword>
<accession>A0A914QGF4</accession>
<dbReference type="Gene3D" id="3.40.50.2000">
    <property type="entry name" value="Glycogen Phosphorylase B"/>
    <property type="match status" value="1"/>
</dbReference>
<evidence type="ECO:0000256" key="6">
    <source>
        <dbReference type="RuleBase" id="RU362059"/>
    </source>
</evidence>
<dbReference type="WBParaSite" id="PDA_v2.g30499.t1">
    <property type="protein sequence ID" value="PDA_v2.g30499.t1"/>
    <property type="gene ID" value="PDA_v2.g30499"/>
</dbReference>
<comment type="similarity">
    <text evidence="1 5">Belongs to the UDP-glycosyltransferase family.</text>
</comment>
<dbReference type="EC" id="2.4.1.17" evidence="6"/>
<evidence type="ECO:0000256" key="2">
    <source>
        <dbReference type="ARBA" id="ARBA00022676"/>
    </source>
</evidence>
<proteinExistence type="inferred from homology"/>
<dbReference type="PANTHER" id="PTHR48043:SF145">
    <property type="entry name" value="FI06409P-RELATED"/>
    <property type="match status" value="1"/>
</dbReference>